<reference evidence="1" key="1">
    <citation type="journal article" date="2014" name="Front. Microbiol.">
        <title>High frequency of phylogenetically diverse reductive dehalogenase-homologous genes in deep subseafloor sedimentary metagenomes.</title>
        <authorList>
            <person name="Kawai M."/>
            <person name="Futagami T."/>
            <person name="Toyoda A."/>
            <person name="Takaki Y."/>
            <person name="Nishi S."/>
            <person name="Hori S."/>
            <person name="Arai W."/>
            <person name="Tsubouchi T."/>
            <person name="Morono Y."/>
            <person name="Uchiyama I."/>
            <person name="Ito T."/>
            <person name="Fujiyama A."/>
            <person name="Inagaki F."/>
            <person name="Takami H."/>
        </authorList>
    </citation>
    <scope>NUCLEOTIDE SEQUENCE</scope>
    <source>
        <strain evidence="1">Expedition CK06-06</strain>
    </source>
</reference>
<accession>X0U348</accession>
<dbReference type="AlphaFoldDB" id="X0U348"/>
<feature type="non-terminal residue" evidence="1">
    <location>
        <position position="1"/>
    </location>
</feature>
<comment type="caution">
    <text evidence="1">The sequence shown here is derived from an EMBL/GenBank/DDBJ whole genome shotgun (WGS) entry which is preliminary data.</text>
</comment>
<sequence>VDIITSWGGGPLVRNKMIRARKDDMHVKRLVVYLMAARDLYNYSLGWEKLKIE</sequence>
<dbReference type="EMBL" id="BARS01017155">
    <property type="protein sequence ID" value="GAF94827.1"/>
    <property type="molecule type" value="Genomic_DNA"/>
</dbReference>
<gene>
    <name evidence="1" type="ORF">S01H1_28101</name>
</gene>
<protein>
    <submittedName>
        <fullName evidence="1">Uncharacterized protein</fullName>
    </submittedName>
</protein>
<organism evidence="1">
    <name type="scientific">marine sediment metagenome</name>
    <dbReference type="NCBI Taxonomy" id="412755"/>
    <lineage>
        <taxon>unclassified sequences</taxon>
        <taxon>metagenomes</taxon>
        <taxon>ecological metagenomes</taxon>
    </lineage>
</organism>
<name>X0U348_9ZZZZ</name>
<evidence type="ECO:0000313" key="1">
    <source>
        <dbReference type="EMBL" id="GAF94827.1"/>
    </source>
</evidence>
<proteinExistence type="predicted"/>